<keyword evidence="4" id="KW-1185">Reference proteome</keyword>
<dbReference type="Pfam" id="PF05593">
    <property type="entry name" value="RHS_repeat"/>
    <property type="match status" value="5"/>
</dbReference>
<evidence type="ECO:0000313" key="4">
    <source>
        <dbReference type="Proteomes" id="UP000541535"/>
    </source>
</evidence>
<dbReference type="NCBIfam" id="TIGR03696">
    <property type="entry name" value="Rhs_assc_core"/>
    <property type="match status" value="1"/>
</dbReference>
<name>A0A7W5FW77_9BURK</name>
<dbReference type="Proteomes" id="UP000541535">
    <property type="component" value="Unassembled WGS sequence"/>
</dbReference>
<dbReference type="InterPro" id="IPR006530">
    <property type="entry name" value="YD"/>
</dbReference>
<comment type="caution">
    <text evidence="3">The sequence shown here is derived from an EMBL/GenBank/DDBJ whole genome shotgun (WGS) entry which is preliminary data.</text>
</comment>
<proteinExistence type="predicted"/>
<feature type="compositionally biased region" description="Polar residues" evidence="1">
    <location>
        <begin position="585"/>
        <end position="600"/>
    </location>
</feature>
<dbReference type="InterPro" id="IPR050708">
    <property type="entry name" value="T6SS_VgrG/RHS"/>
</dbReference>
<dbReference type="Gene3D" id="2.180.10.10">
    <property type="entry name" value="RHS repeat-associated core"/>
    <property type="match status" value="3"/>
</dbReference>
<feature type="domain" description="DUF4329" evidence="2">
    <location>
        <begin position="1179"/>
        <end position="1285"/>
    </location>
</feature>
<feature type="region of interest" description="Disordered" evidence="1">
    <location>
        <begin position="577"/>
        <end position="600"/>
    </location>
</feature>
<dbReference type="PANTHER" id="PTHR32305:SF15">
    <property type="entry name" value="PROTEIN RHSA-RELATED"/>
    <property type="match status" value="1"/>
</dbReference>
<accession>A0A7W5FW77</accession>
<dbReference type="PANTHER" id="PTHR32305">
    <property type="match status" value="1"/>
</dbReference>
<dbReference type="InterPro" id="IPR025479">
    <property type="entry name" value="DUF4329"/>
</dbReference>
<dbReference type="NCBIfam" id="TIGR01643">
    <property type="entry name" value="YD_repeat_2x"/>
    <property type="match status" value="5"/>
</dbReference>
<dbReference type="EMBL" id="JACHXD010000018">
    <property type="protein sequence ID" value="MBB3121582.1"/>
    <property type="molecule type" value="Genomic_DNA"/>
</dbReference>
<evidence type="ECO:0000256" key="1">
    <source>
        <dbReference type="SAM" id="MobiDB-lite"/>
    </source>
</evidence>
<sequence length="1300" mass="141224">MDFAGYGEYGMSVGRTYRSKEGGGGRFFGPNWLSNLDAPRIRIDTAAGCTIKPSGECIPKAAYMTMPDGTRFNYKIAKTNKSDFNIEKILMMRKEFDRKQRVSKPAQPLAAGDEYIFRASQAAWAGELIYTEGGGWTVYKDDTTYFYNVNGLIVEIIDNAGASQSYIYPANSFSVSRIYGAGGRTLDFTWAASGRVSTIRDAAGNTWTYTYNAGGMLASVSAPPSPGQQADVRTYHYENADPTLLTGISINNVRYSTYAYHGDKRVSQSSLAGGEESESFAYSGDQTIVTDAKGQTTTYGFQTIAGEKKLVAVSRAGTATCGAANAQTTYQSNGYIDSAIDWKGNRTKYNVDAAGRLLSVTTAAGTADAHTTTNIWDGNKISRIDYSGAAGSVYRRVSYTYFPSGAEEGRVASITDDDVKTGKQRKTTFAYTFNSGLIASRVATDYLPTGAVNTTLTYDAAGNLVSRTNALGHVERWAGYTAAGVPGSYTDANNVTTNYSFNPNGTLRATTQLLPEGNRVTSYSYNNNQQVTDVAYPDGRVARFRYNAAGRMDRVGDALGRFESTAINVGANTVRVSSERHVPGNGSTPAASSSGEFSSTVQRDSLGRAYNALGNAGQRQEYRYDNNGNVVTITDAAGRVTRYEYDAQNRVTRMTAPDYGATVYDYDDEGQLQSVQDPRGLVTSYAYNGFGDPVRITSPDSGTTTYDYDSAGRLRTENKANGKALAYTWDALGRLQNRTSAGFGEYFTYDQGSYGIGRLSRIDDTTGNATYRYNAAGELVEQSNSIYGSSHTTSWTYDSSGRLLRLNYPTGLVLSYGYDGYGQVSGISSNLGGAWSTIANTFLYQPATGQRYAWKFGNGLPRLVTLDTDGRIQQLASPGRHGLGFSYTNVDTISAISDSVNGISTGLDYDANQRVKLANRGSDGQSFSWDAVGNRTSHTRQGVTYSYTMASQSNRLDAWSGGGKSRSFGYDAAGNLSSENRENGSRSYTYDAFNRLDGVRINGGEAGAYRNNSLNQRVYKSAGGYVSRFIYSPYGQLLAEIGPQDTSYVWIGGELLGIARAGQFYASHNDQVGRPEVLSNSAGTVAWQAANTAFDRTVVTDNIGGFNVGFPGQYYDSESGFWYNWHRYYDPSLGRYVQSDPIGLDGGINTYAYVGGNSVLYTDVLGLAPKDKYKTMDSAGKNAIRDINSLSIKIDREFIGCIYCNKDGTFSYGAPRKGTEVNAPPEFRYCDKDKKQVGWYHTHAAFRGNHKNEVFSGADQWWSDNKYGVGYLGTPAGNILKYSPNGIPFGGEAIKIGEVK</sequence>
<evidence type="ECO:0000313" key="3">
    <source>
        <dbReference type="EMBL" id="MBB3121582.1"/>
    </source>
</evidence>
<evidence type="ECO:0000259" key="2">
    <source>
        <dbReference type="Pfam" id="PF14220"/>
    </source>
</evidence>
<reference evidence="3 4" key="1">
    <citation type="submission" date="2020-08" db="EMBL/GenBank/DDBJ databases">
        <title>Genomic Encyclopedia of Type Strains, Phase III (KMG-III): the genomes of soil and plant-associated and newly described type strains.</title>
        <authorList>
            <person name="Whitman W."/>
        </authorList>
    </citation>
    <scope>NUCLEOTIDE SEQUENCE [LARGE SCALE GENOMIC DNA]</scope>
    <source>
        <strain evidence="3 4">CECT 8897</strain>
    </source>
</reference>
<organism evidence="3 4">
    <name type="scientific">Pseudoduganella violacea</name>
    <dbReference type="NCBI Taxonomy" id="1715466"/>
    <lineage>
        <taxon>Bacteria</taxon>
        <taxon>Pseudomonadati</taxon>
        <taxon>Pseudomonadota</taxon>
        <taxon>Betaproteobacteria</taxon>
        <taxon>Burkholderiales</taxon>
        <taxon>Oxalobacteraceae</taxon>
        <taxon>Telluria group</taxon>
        <taxon>Pseudoduganella</taxon>
    </lineage>
</organism>
<dbReference type="Gene3D" id="3.90.930.1">
    <property type="match status" value="1"/>
</dbReference>
<dbReference type="InterPro" id="IPR022385">
    <property type="entry name" value="Rhs_assc_core"/>
</dbReference>
<gene>
    <name evidence="3" type="ORF">FHS03_004660</name>
</gene>
<protein>
    <submittedName>
        <fullName evidence="3">RHS repeat-associated protein</fullName>
    </submittedName>
</protein>
<dbReference type="Pfam" id="PF14220">
    <property type="entry name" value="DUF4329"/>
    <property type="match status" value="1"/>
</dbReference>
<dbReference type="InterPro" id="IPR031325">
    <property type="entry name" value="RHS_repeat"/>
</dbReference>